<dbReference type="PANTHER" id="PTHR43736:SF4">
    <property type="entry name" value="SLR1690 PROTEIN"/>
    <property type="match status" value="1"/>
</dbReference>
<evidence type="ECO:0000259" key="1">
    <source>
        <dbReference type="Pfam" id="PF21906"/>
    </source>
</evidence>
<dbReference type="CDD" id="cd18873">
    <property type="entry name" value="NUDIX_NadM_like"/>
    <property type="match status" value="1"/>
</dbReference>
<name>A0ABS8WCV9_9GAMM</name>
<feature type="domain" description="NrtR DNA-binding winged helix" evidence="1">
    <location>
        <begin position="145"/>
        <end position="201"/>
    </location>
</feature>
<dbReference type="PANTHER" id="PTHR43736">
    <property type="entry name" value="ADP-RIBOSE PYROPHOSPHATASE"/>
    <property type="match status" value="1"/>
</dbReference>
<evidence type="ECO:0000313" key="2">
    <source>
        <dbReference type="EMBL" id="MCE2596162.1"/>
    </source>
</evidence>
<sequence length="229" mass="26503">MIGTIEVCCFRLQQGQLQVLLSKRKSEPYLNQFGLIGGGILPAEDTDIRDTAIRILRQRANISSQYLEQVNTLANNHRDPRDWSICCLFLAIITPEQKVLPHCKWINVFDLINSKVNLAFDHLSLIQQALLRLINKTQYSSLPVHFFQDQFTLPELQDAFETILRSKLPKAAFRRRLNRPDILVETGEKDRSQNRPAALYRSAEQHLLVHYDQLMKGHSTTHSEIERML</sequence>
<gene>
    <name evidence="2" type="ORF">K6Y31_15215</name>
</gene>
<dbReference type="Gene3D" id="3.90.79.10">
    <property type="entry name" value="Nucleoside Triphosphate Pyrophosphohydrolase"/>
    <property type="match status" value="1"/>
</dbReference>
<evidence type="ECO:0000313" key="3">
    <source>
        <dbReference type="Proteomes" id="UP001201273"/>
    </source>
</evidence>
<dbReference type="SUPFAM" id="SSF55811">
    <property type="entry name" value="Nudix"/>
    <property type="match status" value="1"/>
</dbReference>
<reference evidence="2 3" key="1">
    <citation type="journal article" date="2022" name="Environ. Microbiol. Rep.">
        <title>Eco-phylogenetic analyses reveal divergent evolution of vitamin B12 metabolism in the marine bacterial family 'Psychromonadaceae'.</title>
        <authorList>
            <person name="Jin X."/>
            <person name="Yang Y."/>
            <person name="Cao H."/>
            <person name="Gao B."/>
            <person name="Zhao Z."/>
        </authorList>
    </citation>
    <scope>NUCLEOTIDE SEQUENCE [LARGE SCALE GENOMIC DNA]</scope>
    <source>
        <strain evidence="2 3">MKS20</strain>
    </source>
</reference>
<dbReference type="Pfam" id="PF21906">
    <property type="entry name" value="WHD_NrtR"/>
    <property type="match status" value="1"/>
</dbReference>
<proteinExistence type="predicted"/>
<dbReference type="EMBL" id="JAIMJA010000016">
    <property type="protein sequence ID" value="MCE2596162.1"/>
    <property type="molecule type" value="Genomic_DNA"/>
</dbReference>
<accession>A0ABS8WCV9</accession>
<dbReference type="InterPro" id="IPR036388">
    <property type="entry name" value="WH-like_DNA-bd_sf"/>
</dbReference>
<dbReference type="InterPro" id="IPR054105">
    <property type="entry name" value="WHD_NrtR"/>
</dbReference>
<organism evidence="2 3">
    <name type="scientific">Motilimonas cestriensis</name>
    <dbReference type="NCBI Taxonomy" id="2742685"/>
    <lineage>
        <taxon>Bacteria</taxon>
        <taxon>Pseudomonadati</taxon>
        <taxon>Pseudomonadota</taxon>
        <taxon>Gammaproteobacteria</taxon>
        <taxon>Alteromonadales</taxon>
        <taxon>Alteromonadales genera incertae sedis</taxon>
        <taxon>Motilimonas</taxon>
    </lineage>
</organism>
<dbReference type="InterPro" id="IPR015797">
    <property type="entry name" value="NUDIX_hydrolase-like_dom_sf"/>
</dbReference>
<dbReference type="Proteomes" id="UP001201273">
    <property type="component" value="Unassembled WGS sequence"/>
</dbReference>
<dbReference type="InterPro" id="IPR036390">
    <property type="entry name" value="WH_DNA-bd_sf"/>
</dbReference>
<comment type="caution">
    <text evidence="2">The sequence shown here is derived from an EMBL/GenBank/DDBJ whole genome shotgun (WGS) entry which is preliminary data.</text>
</comment>
<dbReference type="SUPFAM" id="SSF46785">
    <property type="entry name" value="Winged helix' DNA-binding domain"/>
    <property type="match status" value="1"/>
</dbReference>
<keyword evidence="3" id="KW-1185">Reference proteome</keyword>
<protein>
    <recommendedName>
        <fullName evidence="1">NrtR DNA-binding winged helix domain-containing protein</fullName>
    </recommendedName>
</protein>
<dbReference type="RefSeq" id="WP_233053814.1">
    <property type="nucleotide sequence ID" value="NZ_JAIMJA010000016.1"/>
</dbReference>
<dbReference type="Gene3D" id="1.10.10.10">
    <property type="entry name" value="Winged helix-like DNA-binding domain superfamily/Winged helix DNA-binding domain"/>
    <property type="match status" value="1"/>
</dbReference>